<dbReference type="EMBL" id="AE017126">
    <property type="protein sequence ID" value="AAQ00615.1"/>
    <property type="molecule type" value="Genomic_DNA"/>
</dbReference>
<gene>
    <name evidence="1" type="ordered locus">Pro_1571</name>
</gene>
<reference evidence="1 2" key="1">
    <citation type="journal article" date="2003" name="Proc. Natl. Acad. Sci. U.S.A.">
        <title>Genome sequence of the cyanobacterium Prochlorococcus marinus SS120, a nearly minimal oxyphototrophic genome.</title>
        <authorList>
            <person name="Dufresne A."/>
            <person name="Salanoubat M."/>
            <person name="Partensky F."/>
            <person name="Artiguenave F."/>
            <person name="Axmann I.M."/>
            <person name="Barbe V."/>
            <person name="Duprat S."/>
            <person name="Galperin M.Y."/>
            <person name="Koonin E.V."/>
            <person name="Le Gall F."/>
            <person name="Makarova K.S."/>
            <person name="Ostrowski M."/>
            <person name="Oztas S."/>
            <person name="Robert C."/>
            <person name="Rogozin I.B."/>
            <person name="Scanlan D.J."/>
            <person name="Tandeau de Marsac N."/>
            <person name="Weissenbach J."/>
            <person name="Wincker P."/>
            <person name="Wolf Y.I."/>
            <person name="Hess W.R."/>
        </authorList>
    </citation>
    <scope>NUCLEOTIDE SEQUENCE [LARGE SCALE GENOMIC DNA]</scope>
    <source>
        <strain evidence="2">SARG / CCMP1375 / SS120</strain>
    </source>
</reference>
<keyword evidence="2" id="KW-1185">Reference proteome</keyword>
<organism evidence="1 2">
    <name type="scientific">Prochlorococcus marinus (strain SARG / CCMP1375 / SS120)</name>
    <dbReference type="NCBI Taxonomy" id="167539"/>
    <lineage>
        <taxon>Bacteria</taxon>
        <taxon>Bacillati</taxon>
        <taxon>Cyanobacteriota</taxon>
        <taxon>Cyanophyceae</taxon>
        <taxon>Synechococcales</taxon>
        <taxon>Prochlorococcaceae</taxon>
        <taxon>Prochlorococcus</taxon>
    </lineage>
</organism>
<dbReference type="KEGG" id="pma:Pro_1571"/>
<dbReference type="eggNOG" id="ENOG5030Q73">
    <property type="taxonomic scope" value="Bacteria"/>
</dbReference>
<evidence type="ECO:0000313" key="2">
    <source>
        <dbReference type="Proteomes" id="UP000001420"/>
    </source>
</evidence>
<evidence type="ECO:0000313" key="1">
    <source>
        <dbReference type="EMBL" id="AAQ00615.1"/>
    </source>
</evidence>
<dbReference type="RefSeq" id="WP_011125721.1">
    <property type="nucleotide sequence ID" value="NC_005042.1"/>
</dbReference>
<dbReference type="PATRIC" id="fig|167539.5.peg.1657"/>
<dbReference type="AlphaFoldDB" id="Q7VA93"/>
<proteinExistence type="predicted"/>
<accession>Q7VA93</accession>
<dbReference type="Proteomes" id="UP000001420">
    <property type="component" value="Chromosome"/>
</dbReference>
<dbReference type="HOGENOM" id="CLU_1990685_0_0_3"/>
<sequence>MSQEINLEHAKKAQKDAEWAYNNAMEKFYYSMLEVVFLRIKSHLSPQGLKKVIEMDEKRNDNENLGVEFSQKTWAVLAESWAGAEGLAMTKIADLYGLEVADLDISKIERLNEKPDTPRCEPTNR</sequence>
<dbReference type="OrthoDB" id="540474at2"/>
<name>Q7VA93_PROMA</name>
<dbReference type="EnsemblBacteria" id="AAQ00615">
    <property type="protein sequence ID" value="AAQ00615"/>
    <property type="gene ID" value="Pro_1571"/>
</dbReference>
<protein>
    <submittedName>
        <fullName evidence="1">Uncharacterized protein</fullName>
    </submittedName>
</protein>